<name>A0A210QXW0_MIZYE</name>
<accession>A0A210QXW0</accession>
<protein>
    <submittedName>
        <fullName evidence="2">Uncharacterized protein</fullName>
    </submittedName>
</protein>
<keyword evidence="1" id="KW-0175">Coiled coil</keyword>
<sequence length="335" mass="37965">MSEVAQVRLRHVNDPPCPIHSTAEAIYVCLENGCQESIACPECIIVGGAHSKHEITLLTRHLDIFQKKINDCNMNTRETVLALKEKVEQVADDLSVFDPATTTLLKEIEAKGEKIKNHTDTLIAEFKTICSKIRASNRQMLEQYQSALLTKISEIEADISALDNCLTGECKEDIVNAAKTGILKTYPCLEYPNGIQDVSFKGSETPVKDVVKLIGKVQIGNECTREEPDDEKIKRLEAQVTDLKQEIKRDQTLIQKLQEEKRRSADKEHTYQIRILALERETRDSAEQMDTDKACIQTLQANNNGLAGELRDQKRVSEKQREELEHKIQELEVRL</sequence>
<proteinExistence type="predicted"/>
<feature type="coiled-coil region" evidence="1">
    <location>
        <begin position="307"/>
        <end position="334"/>
    </location>
</feature>
<gene>
    <name evidence="2" type="ORF">KP79_PYT00435</name>
</gene>
<dbReference type="AlphaFoldDB" id="A0A210QXW0"/>
<evidence type="ECO:0000313" key="2">
    <source>
        <dbReference type="EMBL" id="OWF53580.1"/>
    </source>
</evidence>
<evidence type="ECO:0000313" key="3">
    <source>
        <dbReference type="Proteomes" id="UP000242188"/>
    </source>
</evidence>
<reference evidence="2 3" key="1">
    <citation type="journal article" date="2017" name="Nat. Ecol. Evol.">
        <title>Scallop genome provides insights into evolution of bilaterian karyotype and development.</title>
        <authorList>
            <person name="Wang S."/>
            <person name="Zhang J."/>
            <person name="Jiao W."/>
            <person name="Li J."/>
            <person name="Xun X."/>
            <person name="Sun Y."/>
            <person name="Guo X."/>
            <person name="Huan P."/>
            <person name="Dong B."/>
            <person name="Zhang L."/>
            <person name="Hu X."/>
            <person name="Sun X."/>
            <person name="Wang J."/>
            <person name="Zhao C."/>
            <person name="Wang Y."/>
            <person name="Wang D."/>
            <person name="Huang X."/>
            <person name="Wang R."/>
            <person name="Lv J."/>
            <person name="Li Y."/>
            <person name="Zhang Z."/>
            <person name="Liu B."/>
            <person name="Lu W."/>
            <person name="Hui Y."/>
            <person name="Liang J."/>
            <person name="Zhou Z."/>
            <person name="Hou R."/>
            <person name="Li X."/>
            <person name="Liu Y."/>
            <person name="Li H."/>
            <person name="Ning X."/>
            <person name="Lin Y."/>
            <person name="Zhao L."/>
            <person name="Xing Q."/>
            <person name="Dou J."/>
            <person name="Li Y."/>
            <person name="Mao J."/>
            <person name="Guo H."/>
            <person name="Dou H."/>
            <person name="Li T."/>
            <person name="Mu C."/>
            <person name="Jiang W."/>
            <person name="Fu Q."/>
            <person name="Fu X."/>
            <person name="Miao Y."/>
            <person name="Liu J."/>
            <person name="Yu Q."/>
            <person name="Li R."/>
            <person name="Liao H."/>
            <person name="Li X."/>
            <person name="Kong Y."/>
            <person name="Jiang Z."/>
            <person name="Chourrout D."/>
            <person name="Li R."/>
            <person name="Bao Z."/>
        </authorList>
    </citation>
    <scope>NUCLEOTIDE SEQUENCE [LARGE SCALE GENOMIC DNA]</scope>
    <source>
        <strain evidence="2 3">PY_sf001</strain>
    </source>
</reference>
<keyword evidence="3" id="KW-1185">Reference proteome</keyword>
<dbReference type="Proteomes" id="UP000242188">
    <property type="component" value="Unassembled WGS sequence"/>
</dbReference>
<dbReference type="OrthoDB" id="10493771at2759"/>
<evidence type="ECO:0000256" key="1">
    <source>
        <dbReference type="SAM" id="Coils"/>
    </source>
</evidence>
<organism evidence="2 3">
    <name type="scientific">Mizuhopecten yessoensis</name>
    <name type="common">Japanese scallop</name>
    <name type="synonym">Patinopecten yessoensis</name>
    <dbReference type="NCBI Taxonomy" id="6573"/>
    <lineage>
        <taxon>Eukaryota</taxon>
        <taxon>Metazoa</taxon>
        <taxon>Spiralia</taxon>
        <taxon>Lophotrochozoa</taxon>
        <taxon>Mollusca</taxon>
        <taxon>Bivalvia</taxon>
        <taxon>Autobranchia</taxon>
        <taxon>Pteriomorphia</taxon>
        <taxon>Pectinida</taxon>
        <taxon>Pectinoidea</taxon>
        <taxon>Pectinidae</taxon>
        <taxon>Mizuhopecten</taxon>
    </lineage>
</organism>
<dbReference type="EMBL" id="NEDP02001323">
    <property type="protein sequence ID" value="OWF53580.1"/>
    <property type="molecule type" value="Genomic_DNA"/>
</dbReference>
<comment type="caution">
    <text evidence="2">The sequence shown here is derived from an EMBL/GenBank/DDBJ whole genome shotgun (WGS) entry which is preliminary data.</text>
</comment>
<feature type="coiled-coil region" evidence="1">
    <location>
        <begin position="233"/>
        <end position="267"/>
    </location>
</feature>
<dbReference type="SUPFAM" id="SSF57845">
    <property type="entry name" value="B-box zinc-binding domain"/>
    <property type="match status" value="1"/>
</dbReference>